<protein>
    <submittedName>
        <fullName evidence="2">Peptidase S41</fullName>
    </submittedName>
</protein>
<dbReference type="PANTHER" id="PTHR32060">
    <property type="entry name" value="TAIL-SPECIFIC PROTEASE"/>
    <property type="match status" value="1"/>
</dbReference>
<dbReference type="PANTHER" id="PTHR32060:SF30">
    <property type="entry name" value="CARBOXY-TERMINAL PROCESSING PROTEASE CTPA"/>
    <property type="match status" value="1"/>
</dbReference>
<dbReference type="SUPFAM" id="SSF52096">
    <property type="entry name" value="ClpP/crotonase"/>
    <property type="match status" value="1"/>
</dbReference>
<dbReference type="STRING" id="521045.Kole_0773"/>
<dbReference type="Proteomes" id="UP000002382">
    <property type="component" value="Chromosome"/>
</dbReference>
<dbReference type="eggNOG" id="COG0793">
    <property type="taxonomic scope" value="Bacteria"/>
</dbReference>
<dbReference type="Gene3D" id="3.30.750.44">
    <property type="match status" value="1"/>
</dbReference>
<dbReference type="AlphaFoldDB" id="C5CG44"/>
<dbReference type="InterPro" id="IPR005151">
    <property type="entry name" value="Tail-specific_protease"/>
</dbReference>
<reference evidence="2 3" key="1">
    <citation type="submission" date="2009-06" db="EMBL/GenBank/DDBJ databases">
        <title>Complete sequence of Thermotogales bacterium TBF 19.5.1.</title>
        <authorList>
            <consortium name="US DOE Joint Genome Institute"/>
            <person name="Lucas S."/>
            <person name="Copeland A."/>
            <person name="Lapidus A."/>
            <person name="Glavina del Rio T."/>
            <person name="Tice H."/>
            <person name="Bruce D."/>
            <person name="Goodwin L."/>
            <person name="Pitluck S."/>
            <person name="Chertkov O."/>
            <person name="Brettin T."/>
            <person name="Detter J.C."/>
            <person name="Han C."/>
            <person name="Schmutz J."/>
            <person name="Larimer F."/>
            <person name="Land M."/>
            <person name="Hauser L."/>
            <person name="Kyrpides N."/>
            <person name="Ovchinnikova G."/>
            <person name="Noll K."/>
        </authorList>
    </citation>
    <scope>NUCLEOTIDE SEQUENCE [LARGE SCALE GENOMIC DNA]</scope>
    <source>
        <strain evidence="3">ATCC BAA-1733 / DSM 21960 / TBF 19.5.1</strain>
    </source>
</reference>
<dbReference type="KEGG" id="kol:Kole_0773"/>
<keyword evidence="3" id="KW-1185">Reference proteome</keyword>
<dbReference type="GO" id="GO:0006508">
    <property type="term" value="P:proteolysis"/>
    <property type="evidence" value="ECO:0007669"/>
    <property type="project" value="InterPro"/>
</dbReference>
<dbReference type="Gene3D" id="3.90.226.10">
    <property type="entry name" value="2-enoyl-CoA Hydratase, Chain A, domain 1"/>
    <property type="match status" value="1"/>
</dbReference>
<name>C5CG44_KOSOT</name>
<evidence type="ECO:0000313" key="2">
    <source>
        <dbReference type="EMBL" id="ACR79485.1"/>
    </source>
</evidence>
<evidence type="ECO:0000259" key="1">
    <source>
        <dbReference type="Pfam" id="PF03572"/>
    </source>
</evidence>
<evidence type="ECO:0000313" key="3">
    <source>
        <dbReference type="Proteomes" id="UP000002382"/>
    </source>
</evidence>
<dbReference type="InterPro" id="IPR029045">
    <property type="entry name" value="ClpP/crotonase-like_dom_sf"/>
</dbReference>
<dbReference type="GO" id="GO:0004175">
    <property type="term" value="F:endopeptidase activity"/>
    <property type="evidence" value="ECO:0007669"/>
    <property type="project" value="TreeGrafter"/>
</dbReference>
<dbReference type="HOGENOM" id="CLU_681112_0_0_0"/>
<reference evidence="2 3" key="2">
    <citation type="journal article" date="2011" name="J. Bacteriol.">
        <title>Genome Sequence of Kosmotoga olearia Strain TBF 19.5.1, a Thermophilic Bacterium with a Wide Growth Temperature Range, Isolated from the Troll B Oil Platform in the North Sea.</title>
        <authorList>
            <person name="Swithers K.S."/>
            <person name="Dipippo J.L."/>
            <person name="Bruce D.C."/>
            <person name="Detter C."/>
            <person name="Tapia R."/>
            <person name="Han S."/>
            <person name="Goodwin L.A."/>
            <person name="Han J."/>
            <person name="Woyke T."/>
            <person name="Pitluck S."/>
            <person name="Pennacchio L."/>
            <person name="Nolan M."/>
            <person name="Mikhailova N."/>
            <person name="Land M.L."/>
            <person name="Nesbo C.L."/>
            <person name="Gogarten J.P."/>
            <person name="Noll K.M."/>
        </authorList>
    </citation>
    <scope>NUCLEOTIDE SEQUENCE [LARGE SCALE GENOMIC DNA]</scope>
    <source>
        <strain evidence="3">ATCC BAA-1733 / DSM 21960 / TBF 19.5.1</strain>
    </source>
</reference>
<dbReference type="GO" id="GO:0030288">
    <property type="term" value="C:outer membrane-bounded periplasmic space"/>
    <property type="evidence" value="ECO:0007669"/>
    <property type="project" value="TreeGrafter"/>
</dbReference>
<sequence>MNKARYILIVILLLISTFTIAEKLFTPEQLREDLDFLVSKIVEEYYNPWLKVDETEFWNLVEEKRAQLDHDMTWSEFYKIAAPLVATLHDQHSFLQPPSDAVIRVFPFRLHRVKDKAVVINSVCELPVGAIVTKINGIPVENIIQELEMYGTYETPESRLNFLVNYFIQALPEWWGIEEFEITYLYKNEEKVLNLEATSSKYYRWITQPVRKRSPSFELHGSIGVLKVPSFNRSYKNETVKKMEEAIDSDITNLIIDVRSNSGGSTGNVLSLLQYFVDKPTKLAKGIGAKSYTREVVKYAILDYGVNVYPAKKQFSGKLWILTDEDIFSGTLIFLGFLVREGIGTILGERSSETANFGFKQQEYLLPNTNCSVDLSKARILLLEEGRHIEPDIPINLSLEEKIKWIIGEADPMLDEALRIVERVSEEQRSMEVK</sequence>
<dbReference type="GO" id="GO:0007165">
    <property type="term" value="P:signal transduction"/>
    <property type="evidence" value="ECO:0007669"/>
    <property type="project" value="TreeGrafter"/>
</dbReference>
<dbReference type="EMBL" id="CP001634">
    <property type="protein sequence ID" value="ACR79485.1"/>
    <property type="molecule type" value="Genomic_DNA"/>
</dbReference>
<proteinExistence type="predicted"/>
<dbReference type="RefSeq" id="WP_015868150.1">
    <property type="nucleotide sequence ID" value="NC_012785.1"/>
</dbReference>
<accession>C5CG44</accession>
<dbReference type="Pfam" id="PF03572">
    <property type="entry name" value="Peptidase_S41"/>
    <property type="match status" value="1"/>
</dbReference>
<dbReference type="GO" id="GO:0008236">
    <property type="term" value="F:serine-type peptidase activity"/>
    <property type="evidence" value="ECO:0007669"/>
    <property type="project" value="InterPro"/>
</dbReference>
<gene>
    <name evidence="2" type="ordered locus">Kole_0773</name>
</gene>
<organism evidence="2 3">
    <name type="scientific">Kosmotoga olearia (strain ATCC BAA-1733 / DSM 21960 / TBF 19.5.1)</name>
    <dbReference type="NCBI Taxonomy" id="521045"/>
    <lineage>
        <taxon>Bacteria</taxon>
        <taxon>Thermotogati</taxon>
        <taxon>Thermotogota</taxon>
        <taxon>Thermotogae</taxon>
        <taxon>Kosmotogales</taxon>
        <taxon>Kosmotogaceae</taxon>
        <taxon>Kosmotoga</taxon>
    </lineage>
</organism>
<feature type="domain" description="Tail specific protease" evidence="1">
    <location>
        <begin position="223"/>
        <end position="393"/>
    </location>
</feature>